<evidence type="ECO:0000313" key="2">
    <source>
        <dbReference type="Proteomes" id="UP001141327"/>
    </source>
</evidence>
<reference evidence="1" key="1">
    <citation type="journal article" date="2022" name="bioRxiv">
        <title>Genomics of Preaxostyla Flagellates Illuminates Evolutionary Transitions and the Path Towards Mitochondrial Loss.</title>
        <authorList>
            <person name="Novak L.V.F."/>
            <person name="Treitli S.C."/>
            <person name="Pyrih J."/>
            <person name="Halakuc P."/>
            <person name="Pipaliya S.V."/>
            <person name="Vacek V."/>
            <person name="Brzon O."/>
            <person name="Soukal P."/>
            <person name="Eme L."/>
            <person name="Dacks J.B."/>
            <person name="Karnkowska A."/>
            <person name="Elias M."/>
            <person name="Hampl V."/>
        </authorList>
    </citation>
    <scope>NUCLEOTIDE SEQUENCE</scope>
    <source>
        <strain evidence="1">RCP-MX</strain>
    </source>
</reference>
<organism evidence="1 2">
    <name type="scientific">Paratrimastix pyriformis</name>
    <dbReference type="NCBI Taxonomy" id="342808"/>
    <lineage>
        <taxon>Eukaryota</taxon>
        <taxon>Metamonada</taxon>
        <taxon>Preaxostyla</taxon>
        <taxon>Paratrimastigidae</taxon>
        <taxon>Paratrimastix</taxon>
    </lineage>
</organism>
<dbReference type="EMBL" id="JAPMOS010000248">
    <property type="protein sequence ID" value="KAJ4453540.1"/>
    <property type="molecule type" value="Genomic_DNA"/>
</dbReference>
<proteinExistence type="predicted"/>
<evidence type="ECO:0000313" key="1">
    <source>
        <dbReference type="EMBL" id="KAJ4453540.1"/>
    </source>
</evidence>
<protein>
    <submittedName>
        <fullName evidence="1">Uncharacterized protein</fullName>
    </submittedName>
</protein>
<comment type="caution">
    <text evidence="1">The sequence shown here is derived from an EMBL/GenBank/DDBJ whole genome shotgun (WGS) entry which is preliminary data.</text>
</comment>
<gene>
    <name evidence="1" type="ORF">PAPYR_11973</name>
</gene>
<keyword evidence="2" id="KW-1185">Reference proteome</keyword>
<accession>A0ABQ8U9Q0</accession>
<dbReference type="Proteomes" id="UP001141327">
    <property type="component" value="Unassembled WGS sequence"/>
</dbReference>
<name>A0ABQ8U9Q0_9EUKA</name>
<sequence length="195" mass="20950">MRCDLLIAQKDKSTAGTDMTCQILFEKFLDVTAVLRACCASVHSFLVWPGHETSGKLDGSREESLSSHPLSALLGETPLVISAHSPSSECVPSAPTYTFQSLPIIPAHPIPTSEGHDGAAPSREGEHPCKAENSALVRLAHSRVALFHSISAPLLGALRCCCLEWDHTSHTDANYTESIWPALAHDHHPNTGTLV</sequence>